<feature type="signal peptide" evidence="1">
    <location>
        <begin position="1"/>
        <end position="24"/>
    </location>
</feature>
<organism evidence="3 4">
    <name type="scientific">Paraburkholderia terricola</name>
    <dbReference type="NCBI Taxonomy" id="169427"/>
    <lineage>
        <taxon>Bacteria</taxon>
        <taxon>Pseudomonadati</taxon>
        <taxon>Pseudomonadota</taxon>
        <taxon>Betaproteobacteria</taxon>
        <taxon>Burkholderiales</taxon>
        <taxon>Burkholderiaceae</taxon>
        <taxon>Paraburkholderia</taxon>
    </lineage>
</organism>
<dbReference type="EMBL" id="FRAB01000017">
    <property type="protein sequence ID" value="SHK27065.1"/>
    <property type="molecule type" value="Genomic_DNA"/>
</dbReference>
<evidence type="ECO:0000256" key="1">
    <source>
        <dbReference type="SAM" id="SignalP"/>
    </source>
</evidence>
<dbReference type="PROSITE" id="PS51257">
    <property type="entry name" value="PROKAR_LIPOPROTEIN"/>
    <property type="match status" value="1"/>
</dbReference>
<dbReference type="EMBL" id="JAVDRP010000007">
    <property type="protein sequence ID" value="MDR6410438.1"/>
    <property type="molecule type" value="Genomic_DNA"/>
</dbReference>
<gene>
    <name evidence="2" type="ORF">J2804_003860</name>
    <name evidence="3" type="ORF">SAMN05192548_101794</name>
</gene>
<keyword evidence="5" id="KW-1185">Reference proteome</keyword>
<protein>
    <submittedName>
        <fullName evidence="3">Uncharacterized protein</fullName>
    </submittedName>
</protein>
<feature type="chain" id="PRO_5009920506" evidence="1">
    <location>
        <begin position="25"/>
        <end position="45"/>
    </location>
</feature>
<name>A0A1M6R3J1_9BURK</name>
<reference evidence="3 4" key="1">
    <citation type="submission" date="2016-11" db="EMBL/GenBank/DDBJ databases">
        <authorList>
            <person name="Jaros S."/>
            <person name="Januszkiewicz K."/>
            <person name="Wedrychowicz H."/>
        </authorList>
    </citation>
    <scope>NUCLEOTIDE SEQUENCE [LARGE SCALE GENOMIC DNA]</scope>
    <source>
        <strain evidence="3 4">LMG 20594</strain>
    </source>
</reference>
<accession>A0A1M6R3J1</accession>
<evidence type="ECO:0000313" key="4">
    <source>
        <dbReference type="Proteomes" id="UP000184395"/>
    </source>
</evidence>
<evidence type="ECO:0000313" key="5">
    <source>
        <dbReference type="Proteomes" id="UP001264340"/>
    </source>
</evidence>
<reference evidence="2 5" key="2">
    <citation type="submission" date="2023-07" db="EMBL/GenBank/DDBJ databases">
        <title>Sorghum-associated microbial communities from plants grown in Nebraska, USA.</title>
        <authorList>
            <person name="Schachtman D."/>
        </authorList>
    </citation>
    <scope>NUCLEOTIDE SEQUENCE [LARGE SCALE GENOMIC DNA]</scope>
    <source>
        <strain evidence="2 5">DS1316</strain>
    </source>
</reference>
<proteinExistence type="predicted"/>
<dbReference type="Proteomes" id="UP000184395">
    <property type="component" value="Unassembled WGS sequence"/>
</dbReference>
<evidence type="ECO:0000313" key="2">
    <source>
        <dbReference type="EMBL" id="MDR6410438.1"/>
    </source>
</evidence>
<dbReference type="Proteomes" id="UP001264340">
    <property type="component" value="Unassembled WGS sequence"/>
</dbReference>
<dbReference type="AlphaFoldDB" id="A0A1M6R3J1"/>
<dbReference type="STRING" id="169427.SAMN05192548_101794"/>
<keyword evidence="1" id="KW-0732">Signal</keyword>
<evidence type="ECO:0000313" key="3">
    <source>
        <dbReference type="EMBL" id="SHK27065.1"/>
    </source>
</evidence>
<sequence length="45" mass="4397">MNASRIFSTLFVMMALALGTLATSACTTADNSASSTSGGSSSGGY</sequence>
<dbReference type="RefSeq" id="WP_167363286.1">
    <property type="nucleotide sequence ID" value="NZ_CADFGY010000020.1"/>
</dbReference>